<gene>
    <name evidence="2" type="ORF">RIMI_LOCUS10822397</name>
</gene>
<feature type="non-terminal residue" evidence="2">
    <location>
        <position position="142"/>
    </location>
</feature>
<dbReference type="EMBL" id="CAUEEQ010023775">
    <property type="protein sequence ID" value="CAJ0945327.1"/>
    <property type="molecule type" value="Genomic_DNA"/>
</dbReference>
<dbReference type="PANTHER" id="PTHR23039">
    <property type="entry name" value="NANCE-HORAN SYNDROME PROTEIN"/>
    <property type="match status" value="1"/>
</dbReference>
<protein>
    <submittedName>
        <fullName evidence="2">Uncharacterized protein</fullName>
    </submittedName>
</protein>
<dbReference type="Proteomes" id="UP001176940">
    <property type="component" value="Unassembled WGS sequence"/>
</dbReference>
<feature type="region of interest" description="Disordered" evidence="1">
    <location>
        <begin position="49"/>
        <end position="77"/>
    </location>
</feature>
<sequence length="142" mass="15448">MQEGNKCVSSKTADSIIEDDDEVFVSSRTTEDLFTVIHRSKRKLLGWKDSGDAFGSRQSSVSPVKNSSSSNTDSAYGTLSLCRTSSKNEDFKALLQRKGSKTSLGSRPSAAELLKTTNPLARRVVNEFAPEIEKSGNTKTLP</sequence>
<name>A0ABN9LLV1_9NEOB</name>
<feature type="compositionally biased region" description="Low complexity" evidence="1">
    <location>
        <begin position="56"/>
        <end position="74"/>
    </location>
</feature>
<evidence type="ECO:0000313" key="2">
    <source>
        <dbReference type="EMBL" id="CAJ0945327.1"/>
    </source>
</evidence>
<evidence type="ECO:0000256" key="1">
    <source>
        <dbReference type="SAM" id="MobiDB-lite"/>
    </source>
</evidence>
<comment type="caution">
    <text evidence="2">The sequence shown here is derived from an EMBL/GenBank/DDBJ whole genome shotgun (WGS) entry which is preliminary data.</text>
</comment>
<dbReference type="PANTHER" id="PTHR23039:SF2">
    <property type="entry name" value="NHS-LIKE PROTEIN 2"/>
    <property type="match status" value="1"/>
</dbReference>
<feature type="region of interest" description="Disordered" evidence="1">
    <location>
        <begin position="97"/>
        <end position="117"/>
    </location>
</feature>
<proteinExistence type="predicted"/>
<accession>A0ABN9LLV1</accession>
<reference evidence="2" key="1">
    <citation type="submission" date="2023-07" db="EMBL/GenBank/DDBJ databases">
        <authorList>
            <person name="Stuckert A."/>
        </authorList>
    </citation>
    <scope>NUCLEOTIDE SEQUENCE</scope>
</reference>
<organism evidence="2 3">
    <name type="scientific">Ranitomeya imitator</name>
    <name type="common">mimic poison frog</name>
    <dbReference type="NCBI Taxonomy" id="111125"/>
    <lineage>
        <taxon>Eukaryota</taxon>
        <taxon>Metazoa</taxon>
        <taxon>Chordata</taxon>
        <taxon>Craniata</taxon>
        <taxon>Vertebrata</taxon>
        <taxon>Euteleostomi</taxon>
        <taxon>Amphibia</taxon>
        <taxon>Batrachia</taxon>
        <taxon>Anura</taxon>
        <taxon>Neobatrachia</taxon>
        <taxon>Hyloidea</taxon>
        <taxon>Dendrobatidae</taxon>
        <taxon>Dendrobatinae</taxon>
        <taxon>Ranitomeya</taxon>
    </lineage>
</organism>
<evidence type="ECO:0000313" key="3">
    <source>
        <dbReference type="Proteomes" id="UP001176940"/>
    </source>
</evidence>
<dbReference type="Pfam" id="PF15273">
    <property type="entry name" value="NHS"/>
    <property type="match status" value="1"/>
</dbReference>
<dbReference type="InterPro" id="IPR024845">
    <property type="entry name" value="NHS-like"/>
</dbReference>
<keyword evidence="3" id="KW-1185">Reference proteome</keyword>